<feature type="region of interest" description="Disordered" evidence="10">
    <location>
        <begin position="1"/>
        <end position="49"/>
    </location>
</feature>
<name>A0A8J6AB28_GALPY</name>
<comment type="caution">
    <text evidence="12">The sequence shown here is derived from an EMBL/GenBank/DDBJ whole genome shotgun (WGS) entry which is preliminary data.</text>
</comment>
<keyword evidence="13" id="KW-1185">Reference proteome</keyword>
<dbReference type="PANTHER" id="PTHR14978:SF0">
    <property type="entry name" value="BETA-CATENIN-LIKE PROTEIN 1"/>
    <property type="match status" value="1"/>
</dbReference>
<reference evidence="12" key="1">
    <citation type="journal article" date="2021" name="Evol. Appl.">
        <title>The genome of the Pyrenean desman and the effects of bottlenecks and inbreeding on the genomic landscape of an endangered species.</title>
        <authorList>
            <person name="Escoda L."/>
            <person name="Castresana J."/>
        </authorList>
    </citation>
    <scope>NUCLEOTIDE SEQUENCE</scope>
    <source>
        <strain evidence="12">IBE-C5619</strain>
    </source>
</reference>
<dbReference type="PANTHER" id="PTHR14978">
    <property type="entry name" value="BETA-CATENIN-LIKE PROTEIN 1 NUCLEAR ASSOCIATED PROTEIN"/>
    <property type="match status" value="1"/>
</dbReference>
<comment type="subcellular location">
    <subcellularLocation>
        <location evidence="1">Nucleus</location>
    </subcellularLocation>
</comment>
<dbReference type="FunFam" id="1.25.10.10:FF:001136">
    <property type="entry name" value="Beta-catenin-like protein 1"/>
    <property type="match status" value="1"/>
</dbReference>
<evidence type="ECO:0000256" key="4">
    <source>
        <dbReference type="ARBA" id="ARBA00023054"/>
    </source>
</evidence>
<feature type="non-terminal residue" evidence="12">
    <location>
        <position position="1"/>
    </location>
</feature>
<dbReference type="InterPro" id="IPR011989">
    <property type="entry name" value="ARM-like"/>
</dbReference>
<keyword evidence="5" id="KW-0539">Nucleus</keyword>
<evidence type="ECO:0000313" key="12">
    <source>
        <dbReference type="EMBL" id="KAG8517803.1"/>
    </source>
</evidence>
<protein>
    <recommendedName>
        <fullName evidence="8">Beta-catenin-like protein 1</fullName>
    </recommendedName>
    <alternativeName>
        <fullName evidence="9">Nuclear-associated protein</fullName>
    </alternativeName>
</protein>
<dbReference type="OrthoDB" id="1898821at2759"/>
<gene>
    <name evidence="12" type="ORF">J0S82_020464</name>
</gene>
<feature type="domain" description="Beta-catenin-like protein 1 N-terminal" evidence="11">
    <location>
        <begin position="41"/>
        <end position="144"/>
    </location>
</feature>
<dbReference type="Pfam" id="PF08216">
    <property type="entry name" value="CTNNBL"/>
    <property type="match status" value="1"/>
</dbReference>
<evidence type="ECO:0000256" key="8">
    <source>
        <dbReference type="ARBA" id="ARBA00070106"/>
    </source>
</evidence>
<feature type="compositionally biased region" description="Basic and acidic residues" evidence="10">
    <location>
        <begin position="1"/>
        <end position="18"/>
    </location>
</feature>
<proteinExistence type="predicted"/>
<evidence type="ECO:0000256" key="2">
    <source>
        <dbReference type="ARBA" id="ARBA00022553"/>
    </source>
</evidence>
<dbReference type="Proteomes" id="UP000700334">
    <property type="component" value="Unassembled WGS sequence"/>
</dbReference>
<accession>A0A8J6AB28</accession>
<evidence type="ECO:0000256" key="5">
    <source>
        <dbReference type="ARBA" id="ARBA00023242"/>
    </source>
</evidence>
<organism evidence="12 13">
    <name type="scientific">Galemys pyrenaicus</name>
    <name type="common">Iberian desman</name>
    <name type="synonym">Pyrenean desman</name>
    <dbReference type="NCBI Taxonomy" id="202257"/>
    <lineage>
        <taxon>Eukaryota</taxon>
        <taxon>Metazoa</taxon>
        <taxon>Chordata</taxon>
        <taxon>Craniata</taxon>
        <taxon>Vertebrata</taxon>
        <taxon>Euteleostomi</taxon>
        <taxon>Mammalia</taxon>
        <taxon>Eutheria</taxon>
        <taxon>Laurasiatheria</taxon>
        <taxon>Eulipotyphla</taxon>
        <taxon>Talpidae</taxon>
        <taxon>Galemys</taxon>
    </lineage>
</organism>
<evidence type="ECO:0000256" key="3">
    <source>
        <dbReference type="ARBA" id="ARBA00022737"/>
    </source>
</evidence>
<keyword evidence="4" id="KW-0175">Coiled coil</keyword>
<dbReference type="GO" id="GO:0005681">
    <property type="term" value="C:spliceosomal complex"/>
    <property type="evidence" value="ECO:0007669"/>
    <property type="project" value="TreeGrafter"/>
</dbReference>
<dbReference type="GO" id="GO:0010467">
    <property type="term" value="P:gene expression"/>
    <property type="evidence" value="ECO:0007669"/>
    <property type="project" value="UniProtKB-ARBA"/>
</dbReference>
<dbReference type="InterPro" id="IPR016024">
    <property type="entry name" value="ARM-type_fold"/>
</dbReference>
<evidence type="ECO:0000256" key="7">
    <source>
        <dbReference type="ARBA" id="ARBA00061776"/>
    </source>
</evidence>
<comment type="subunit">
    <text evidence="7">Component of the PRP19-CDC5L splicing complex composed of a core complex comprising a homotetramer of PRPF19, CDC5L, PLRG1 and BCAS2, and at least three less stably associated proteins CTNNBL1, CWC15 and HSPA8. Interacts directly with CWC15 and CDC5L in the complex. Interacts with AICDA; the interaction is important for the antibody diversification activity of AICDA. Interacts with PRPF31 (via its NLS). Interacts (via its N-terminal NLS) with KPNA1 and KPNA2.</text>
</comment>
<dbReference type="AlphaFoldDB" id="A0A8J6AB28"/>
<dbReference type="SMART" id="SM01156">
    <property type="entry name" value="DUF1716"/>
    <property type="match status" value="1"/>
</dbReference>
<dbReference type="Gene3D" id="1.25.10.10">
    <property type="entry name" value="Leucine-rich Repeat Variant"/>
    <property type="match status" value="1"/>
</dbReference>
<evidence type="ECO:0000256" key="6">
    <source>
        <dbReference type="ARBA" id="ARBA00058456"/>
    </source>
</evidence>
<dbReference type="InterPro" id="IPR039678">
    <property type="entry name" value="CTNNBL1"/>
</dbReference>
<sequence>VVTRGAKAEKERALEKQPNRGTKRPRDDEEEELKMRRRQTGTRERGRYREEEINVEEPLDESSVKKMILTFEKRSYKNQELRIKFPDNPEKFMESELDLNDIIQEMHVVATMPDLYHLLVELNAVQSLLGLLGHDNTDILSELTDIDTLHESEEGAEVLIDALVDGQVVALLVQNLERLDESVKEEADGVHNTLAIVENMAEFRPEMCTEAAQQGLLQWLLKRLKAKMPFDANKLYCSEVLAILLQDNDENRELLGELDGIDVLLQQLSVFKRHNPSTAEEQEMMENLFDSLCSCLMLSSNRERFLKGEGLQLMNLMLRYVSNLLALFLHYSSLVA</sequence>
<dbReference type="SUPFAM" id="SSF48371">
    <property type="entry name" value="ARM repeat"/>
    <property type="match status" value="1"/>
</dbReference>
<evidence type="ECO:0000259" key="11">
    <source>
        <dbReference type="SMART" id="SM01156"/>
    </source>
</evidence>
<evidence type="ECO:0000256" key="10">
    <source>
        <dbReference type="SAM" id="MobiDB-lite"/>
    </source>
</evidence>
<evidence type="ECO:0000313" key="13">
    <source>
        <dbReference type="Proteomes" id="UP000700334"/>
    </source>
</evidence>
<dbReference type="InterPro" id="IPR013180">
    <property type="entry name" value="CTNNBL1_N"/>
</dbReference>
<keyword evidence="2" id="KW-0597">Phosphoprotein</keyword>
<dbReference type="EMBL" id="JAGFMF010011643">
    <property type="protein sequence ID" value="KAG8517803.1"/>
    <property type="molecule type" value="Genomic_DNA"/>
</dbReference>
<comment type="function">
    <text evidence="6">Component of the PRP19-CDC5L complex that forms an integral part of the spliceosome and is required for activating pre-mRNA splicing. Participates in AID/AICDA-mediated somatic hypermutation (SHM) and class-switch recombination (CSR), 2 processes resulting in the production of high-affinity, mutated isotype-switched antibodies.</text>
</comment>
<evidence type="ECO:0000256" key="1">
    <source>
        <dbReference type="ARBA" id="ARBA00004123"/>
    </source>
</evidence>
<evidence type="ECO:0000256" key="9">
    <source>
        <dbReference type="ARBA" id="ARBA00083862"/>
    </source>
</evidence>
<keyword evidence="3" id="KW-0677">Repeat</keyword>